<keyword evidence="1" id="KW-0812">Transmembrane</keyword>
<comment type="caution">
    <text evidence="2">The sequence shown here is derived from an EMBL/GenBank/DDBJ whole genome shotgun (WGS) entry which is preliminary data.</text>
</comment>
<keyword evidence="1" id="KW-1133">Transmembrane helix</keyword>
<evidence type="ECO:0000313" key="3">
    <source>
        <dbReference type="Proteomes" id="UP000769528"/>
    </source>
</evidence>
<comment type="similarity">
    <text evidence="1">Belongs to the DP1 family.</text>
</comment>
<dbReference type="EMBL" id="JAEUBF010000267">
    <property type="protein sequence ID" value="KAH3679595.1"/>
    <property type="molecule type" value="Genomic_DNA"/>
</dbReference>
<dbReference type="InterPro" id="IPR004345">
    <property type="entry name" value="TB2_DP1_HVA22"/>
</dbReference>
<dbReference type="Pfam" id="PF03134">
    <property type="entry name" value="TB2_DP1_HVA22"/>
    <property type="match status" value="1"/>
</dbReference>
<dbReference type="AlphaFoldDB" id="A0A9P8TI79"/>
<dbReference type="PANTHER" id="PTHR12300:SF177">
    <property type="entry name" value="PROTEIN YOP1"/>
    <property type="match status" value="1"/>
</dbReference>
<protein>
    <recommendedName>
        <fullName evidence="1">Protein YOP1</fullName>
    </recommendedName>
</protein>
<sequence length="270" mass="31398">MLSLIFSLLSISFVFPIIASFKAIKSQREEFIKEWAIYWLIFAILTVFESYFYFILKFIPLYSLLRVYISIWLILPQTKGANFIYIKYLEPFLNNHEAEIEQRFNSFDPFKIFTNIFGLKSFGIIDLISKENSTQINEKPSIDNLSNNFDNFLVQNFYKKNNYSISNSNSNNDISLITSLGGVLQSLIFNPNKDVLKKREFGLDYSNNSTNNSIDKIDFDVVGKDEIDNLKLDQNKSISSSSSSSSSKNSNGYWFFQYNFWTFGNKDKTK</sequence>
<accession>A0A9P8TI79</accession>
<comment type="subcellular location">
    <subcellularLocation>
        <location evidence="1">Membrane</location>
        <topology evidence="1">Multi-pass membrane protein</topology>
    </subcellularLocation>
</comment>
<comment type="caution">
    <text evidence="1">Lacks conserved residue(s) required for the propagation of feature annotation.</text>
</comment>
<dbReference type="Proteomes" id="UP000769528">
    <property type="component" value="Unassembled WGS sequence"/>
</dbReference>
<feature type="transmembrane region" description="Helical" evidence="1">
    <location>
        <begin position="36"/>
        <end position="56"/>
    </location>
</feature>
<evidence type="ECO:0000256" key="1">
    <source>
        <dbReference type="RuleBase" id="RU362006"/>
    </source>
</evidence>
<dbReference type="GO" id="GO:0016020">
    <property type="term" value="C:membrane"/>
    <property type="evidence" value="ECO:0007669"/>
    <property type="project" value="UniProtKB-SubCell"/>
</dbReference>
<name>A0A9P8TI79_9ASCO</name>
<proteinExistence type="inferred from homology"/>
<dbReference type="PANTHER" id="PTHR12300">
    <property type="entry name" value="HVA22-LIKE PROTEINS"/>
    <property type="match status" value="1"/>
</dbReference>
<keyword evidence="1" id="KW-0472">Membrane</keyword>
<gene>
    <name evidence="2" type="ORF">WICMUC_000827</name>
</gene>
<dbReference type="OrthoDB" id="434647at2759"/>
<organism evidence="2 3">
    <name type="scientific">Wickerhamomyces mucosus</name>
    <dbReference type="NCBI Taxonomy" id="1378264"/>
    <lineage>
        <taxon>Eukaryota</taxon>
        <taxon>Fungi</taxon>
        <taxon>Dikarya</taxon>
        <taxon>Ascomycota</taxon>
        <taxon>Saccharomycotina</taxon>
        <taxon>Saccharomycetes</taxon>
        <taxon>Phaffomycetales</taxon>
        <taxon>Wickerhamomycetaceae</taxon>
        <taxon>Wickerhamomyces</taxon>
    </lineage>
</organism>
<reference evidence="2" key="1">
    <citation type="journal article" date="2021" name="Open Biol.">
        <title>Shared evolutionary footprints suggest mitochondrial oxidative damage underlies multiple complex I losses in fungi.</title>
        <authorList>
            <person name="Schikora-Tamarit M.A."/>
            <person name="Marcet-Houben M."/>
            <person name="Nosek J."/>
            <person name="Gabaldon T."/>
        </authorList>
    </citation>
    <scope>NUCLEOTIDE SEQUENCE</scope>
    <source>
        <strain evidence="2">CBS6341</strain>
    </source>
</reference>
<evidence type="ECO:0000313" key="2">
    <source>
        <dbReference type="EMBL" id="KAH3679595.1"/>
    </source>
</evidence>
<reference evidence="2" key="2">
    <citation type="submission" date="2021-01" db="EMBL/GenBank/DDBJ databases">
        <authorList>
            <person name="Schikora-Tamarit M.A."/>
        </authorList>
    </citation>
    <scope>NUCLEOTIDE SEQUENCE</scope>
    <source>
        <strain evidence="2">CBS6341</strain>
    </source>
</reference>
<keyword evidence="3" id="KW-1185">Reference proteome</keyword>